<reference evidence="5 6" key="1">
    <citation type="submission" date="2021-08" db="EMBL/GenBank/DDBJ databases">
        <title>Draft Genome Sequence of Phanerochaete sordida strain YK-624.</title>
        <authorList>
            <person name="Mori T."/>
            <person name="Dohra H."/>
            <person name="Suzuki T."/>
            <person name="Kawagishi H."/>
            <person name="Hirai H."/>
        </authorList>
    </citation>
    <scope>NUCLEOTIDE SEQUENCE [LARGE SCALE GENOMIC DNA]</scope>
    <source>
        <strain evidence="5 6">YK-624</strain>
    </source>
</reference>
<accession>A0A9P3GSK4</accession>
<evidence type="ECO:0000256" key="2">
    <source>
        <dbReference type="ARBA" id="ARBA00022737"/>
    </source>
</evidence>
<dbReference type="CDD" id="cd00200">
    <property type="entry name" value="WD40"/>
    <property type="match status" value="1"/>
</dbReference>
<evidence type="ECO:0000313" key="5">
    <source>
        <dbReference type="EMBL" id="GJE99599.1"/>
    </source>
</evidence>
<feature type="repeat" description="WD" evidence="3">
    <location>
        <begin position="625"/>
        <end position="666"/>
    </location>
</feature>
<gene>
    <name evidence="5" type="ORF">PsYK624_158670</name>
</gene>
<feature type="repeat" description="WD" evidence="3">
    <location>
        <begin position="667"/>
        <end position="708"/>
    </location>
</feature>
<keyword evidence="1 3" id="KW-0853">WD repeat</keyword>
<dbReference type="Proteomes" id="UP000703269">
    <property type="component" value="Unassembled WGS sequence"/>
</dbReference>
<evidence type="ECO:0000256" key="3">
    <source>
        <dbReference type="PROSITE-ProRule" id="PRU00221"/>
    </source>
</evidence>
<comment type="caution">
    <text evidence="5">The sequence shown here is derived from an EMBL/GenBank/DDBJ whole genome shotgun (WGS) entry which is preliminary data.</text>
</comment>
<feature type="repeat" description="WD" evidence="3">
    <location>
        <begin position="538"/>
        <end position="579"/>
    </location>
</feature>
<dbReference type="Pfam" id="PF00400">
    <property type="entry name" value="WD40"/>
    <property type="match status" value="3"/>
</dbReference>
<evidence type="ECO:0000313" key="6">
    <source>
        <dbReference type="Proteomes" id="UP000703269"/>
    </source>
</evidence>
<dbReference type="PROSITE" id="PS50082">
    <property type="entry name" value="WD_REPEATS_2"/>
    <property type="match status" value="6"/>
</dbReference>
<dbReference type="InterPro" id="IPR015943">
    <property type="entry name" value="WD40/YVTN_repeat-like_dom_sf"/>
</dbReference>
<dbReference type="PANTHER" id="PTHR19879">
    <property type="entry name" value="TRANSCRIPTION INITIATION FACTOR TFIID"/>
    <property type="match status" value="1"/>
</dbReference>
<organism evidence="5 6">
    <name type="scientific">Phanerochaete sordida</name>
    <dbReference type="NCBI Taxonomy" id="48140"/>
    <lineage>
        <taxon>Eukaryota</taxon>
        <taxon>Fungi</taxon>
        <taxon>Dikarya</taxon>
        <taxon>Basidiomycota</taxon>
        <taxon>Agaricomycotina</taxon>
        <taxon>Agaricomycetes</taxon>
        <taxon>Polyporales</taxon>
        <taxon>Phanerochaetaceae</taxon>
        <taxon>Phanerochaete</taxon>
    </lineage>
</organism>
<keyword evidence="2" id="KW-0677">Repeat</keyword>
<dbReference type="InterPro" id="IPR019775">
    <property type="entry name" value="WD40_repeat_CS"/>
</dbReference>
<dbReference type="SMART" id="SM00320">
    <property type="entry name" value="WD40"/>
    <property type="match status" value="7"/>
</dbReference>
<feature type="domain" description="NWD2 C-terminal beta-propeller" evidence="4">
    <location>
        <begin position="461"/>
        <end position="635"/>
    </location>
</feature>
<feature type="repeat" description="WD" evidence="3">
    <location>
        <begin position="496"/>
        <end position="537"/>
    </location>
</feature>
<keyword evidence="6" id="KW-1185">Reference proteome</keyword>
<name>A0A9P3GSK4_9APHY</name>
<dbReference type="InterPro" id="IPR036322">
    <property type="entry name" value="WD40_repeat_dom_sf"/>
</dbReference>
<sequence>MYRLARNTRAPEDVYAASLERLGLGYPLWCPEPDASGEPQIADVGLLHEGKFVRLLHLDTSAPEKKVTRFKPPFENIAPLPPNTIMITRTDDRLSANHYCSHGVRSKDIRASVTVPVDASTSLNLQADYTCREAQGAALTLQTNADAEQTLPNKSLNSYILQNFAAWREYATEVLNLDVKAEDLVVVIGWVKTAPDWTVTAFGVDKHAKTSLSLGAKIANWVGVSLSGAFSTSMRTSSIQRRAPRHPHQSQHLDGVVHRNQCVFMKRMRVKERPVFPRKIVAGAGYDDYSPWRRPAQDALEAAGRGVEDERRYAEDCWKEYISDGRIRDRLDITQDYIFETSTATVAVVSDDQVDILLCGQHIVDFASWLRTVQPRVEVDNHGVGSLDMGDIIRYQQEHRFTNPPITPADTAVWPAISRNGAGSLKDSQILLGPTGTKACPVAYKSVVFGDVEQMPIHLPESVSLSTDGMLLAAATENTIAVWRLQDGLTVQRLKKDGHTDTVEQITFSPDGQYIVSGAEDKLALVWDVKTGDVVHRLEGHEASVTYVAFSPDGTQIATRSSDSELRMWSASSGELLYAIRDLKSRLSTAILFSPDGFRLAARSDATIENTSVVVLDCRTGSRIATLRKQYIHCMAFSPSGDRIATGSTDGNACVWDVASGKALLELKEHTALVEEVAFSPDGGEVATASNDGTVVTCDSRTGERRFTFRVESIRGKDEEWVRAVAYSPKNEFIACGADNGCVHVWNRRTGAFVATFQGHSDSVRRVMFTPDGWDILSHGDDDVVRMWSIRDALRLS</sequence>
<dbReference type="Gene3D" id="2.130.10.10">
    <property type="entry name" value="YVTN repeat-like/Quinoprotein amine dehydrogenase"/>
    <property type="match status" value="2"/>
</dbReference>
<dbReference type="Pfam" id="PF23586">
    <property type="entry name" value="Beta-prop_NWD2_C"/>
    <property type="match status" value="1"/>
</dbReference>
<feature type="repeat" description="WD" evidence="3">
    <location>
        <begin position="757"/>
        <end position="797"/>
    </location>
</feature>
<proteinExistence type="predicted"/>
<dbReference type="OrthoDB" id="538223at2759"/>
<dbReference type="EMBL" id="BPQB01000114">
    <property type="protein sequence ID" value="GJE99599.1"/>
    <property type="molecule type" value="Genomic_DNA"/>
</dbReference>
<dbReference type="PANTHER" id="PTHR19879:SF9">
    <property type="entry name" value="TRANSCRIPTION INITIATION FACTOR TFIID SUBUNIT 5"/>
    <property type="match status" value="1"/>
</dbReference>
<evidence type="ECO:0000256" key="1">
    <source>
        <dbReference type="ARBA" id="ARBA00022574"/>
    </source>
</evidence>
<dbReference type="PROSITE" id="PS50294">
    <property type="entry name" value="WD_REPEATS_REGION"/>
    <property type="match status" value="4"/>
</dbReference>
<dbReference type="SUPFAM" id="SSF50978">
    <property type="entry name" value="WD40 repeat-like"/>
    <property type="match status" value="1"/>
</dbReference>
<feature type="repeat" description="WD" evidence="3">
    <location>
        <begin position="722"/>
        <end position="756"/>
    </location>
</feature>
<dbReference type="InterPro" id="IPR056534">
    <property type="entry name" value="Beta-prop_NWD2_C"/>
</dbReference>
<dbReference type="AlphaFoldDB" id="A0A9P3GSK4"/>
<evidence type="ECO:0000259" key="4">
    <source>
        <dbReference type="Pfam" id="PF23586"/>
    </source>
</evidence>
<dbReference type="InterPro" id="IPR001680">
    <property type="entry name" value="WD40_rpt"/>
</dbReference>
<dbReference type="PROSITE" id="PS00678">
    <property type="entry name" value="WD_REPEATS_1"/>
    <property type="match status" value="2"/>
</dbReference>
<protein>
    <submittedName>
        <fullName evidence="5">WD40 repeat domain-containing protein</fullName>
    </submittedName>
</protein>